<evidence type="ECO:0000313" key="10">
    <source>
        <dbReference type="EMBL" id="SFG13544.1"/>
    </source>
</evidence>
<dbReference type="AlphaFoldDB" id="A0A1I2PBS2"/>
<comment type="subunit">
    <text evidence="2 9">Homodimer.</text>
</comment>
<dbReference type="Gene3D" id="3.50.30.50">
    <property type="entry name" value="Putative cyclase"/>
    <property type="match status" value="1"/>
</dbReference>
<sequence>MKLIDISMPLNNETPAWPGDEPFHYKRTMTMEETGSVNIGQFKASNHTATHVDAPYHYDENGLKIAELPPERFIGDALVVNMEGKTIIQAEDLRAFEYTGVTKLLFRTTSWNDRNAFPEHYTVISSDAAEFLDSQGIDLIGIDTPSVDPVESKELAAHHSLYKHDILIIEGLELDHAAPGVYELMAFPLRMEEADGSPVRAILRQK</sequence>
<comment type="cofactor">
    <cofactor evidence="9">
        <name>Zn(2+)</name>
        <dbReference type="ChEBI" id="CHEBI:29105"/>
    </cofactor>
    <text evidence="9">Binds 2 zinc ions per subunit.</text>
</comment>
<dbReference type="OrthoDB" id="9796085at2"/>
<dbReference type="UniPathway" id="UPA00333">
    <property type="reaction ID" value="UER00454"/>
</dbReference>
<evidence type="ECO:0000256" key="1">
    <source>
        <dbReference type="ARBA" id="ARBA00002204"/>
    </source>
</evidence>
<feature type="binding site" evidence="9">
    <location>
        <position position="53"/>
    </location>
    <ligand>
        <name>Zn(2+)</name>
        <dbReference type="ChEBI" id="CHEBI:29105"/>
        <label>1</label>
    </ligand>
</feature>
<dbReference type="InterPro" id="IPR037175">
    <property type="entry name" value="KFase_sf"/>
</dbReference>
<protein>
    <recommendedName>
        <fullName evidence="9">Kynurenine formamidase</fullName>
        <shortName evidence="9">KFA</shortName>
        <shortName evidence="9">KFase</shortName>
        <ecNumber evidence="9">3.5.1.9</ecNumber>
    </recommendedName>
    <alternativeName>
        <fullName evidence="9">Arylformamidase</fullName>
    </alternativeName>
    <alternativeName>
        <fullName evidence="9">N-formylkynurenine formamidase</fullName>
        <shortName evidence="9">FKF</shortName>
    </alternativeName>
</protein>
<feature type="active site" description="Proton donor/acceptor" evidence="9">
    <location>
        <position position="57"/>
    </location>
</feature>
<evidence type="ECO:0000256" key="8">
    <source>
        <dbReference type="ARBA" id="ARBA00060547"/>
    </source>
</evidence>
<feature type="binding site" evidence="9">
    <location>
        <position position="53"/>
    </location>
    <ligand>
        <name>Zn(2+)</name>
        <dbReference type="ChEBI" id="CHEBI:29105"/>
        <label>2</label>
    </ligand>
</feature>
<dbReference type="InterPro" id="IPR017484">
    <property type="entry name" value="Kynurenine_formamidase_bac"/>
</dbReference>
<evidence type="ECO:0000256" key="9">
    <source>
        <dbReference type="HAMAP-Rule" id="MF_01969"/>
    </source>
</evidence>
<dbReference type="SUPFAM" id="SSF102198">
    <property type="entry name" value="Putative cyclase"/>
    <property type="match status" value="1"/>
</dbReference>
<keyword evidence="4 9" id="KW-0378">Hydrolase</keyword>
<dbReference type="FunFam" id="3.50.30.50:FF:000001">
    <property type="entry name" value="Kynurenine formamidase"/>
    <property type="match status" value="1"/>
</dbReference>
<evidence type="ECO:0000256" key="7">
    <source>
        <dbReference type="ARBA" id="ARBA00048496"/>
    </source>
</evidence>
<dbReference type="GO" id="GO:0004328">
    <property type="term" value="F:formamidase activity"/>
    <property type="evidence" value="ECO:0007669"/>
    <property type="project" value="InterPro"/>
</dbReference>
<organism evidence="10 11">
    <name type="scientific">Halobacillus alkaliphilus</name>
    <dbReference type="NCBI Taxonomy" id="396056"/>
    <lineage>
        <taxon>Bacteria</taxon>
        <taxon>Bacillati</taxon>
        <taxon>Bacillota</taxon>
        <taxon>Bacilli</taxon>
        <taxon>Bacillales</taxon>
        <taxon>Bacillaceae</taxon>
        <taxon>Halobacillus</taxon>
    </lineage>
</organism>
<feature type="binding site" evidence="9">
    <location>
        <position position="170"/>
    </location>
    <ligand>
        <name>Zn(2+)</name>
        <dbReference type="ChEBI" id="CHEBI:29105"/>
        <label>1</label>
    </ligand>
</feature>
<feature type="binding site" evidence="9">
    <location>
        <position position="158"/>
    </location>
    <ligand>
        <name>Zn(2+)</name>
        <dbReference type="ChEBI" id="CHEBI:29105"/>
        <label>2</label>
    </ligand>
</feature>
<dbReference type="HAMAP" id="MF_01969">
    <property type="entry name" value="KynB"/>
    <property type="match status" value="1"/>
</dbReference>
<comment type="pathway">
    <text evidence="8 9">Amino-acid degradation; L-tryptophan degradation via kynurenine pathway; L-kynurenine from L-tryptophan: step 2/2.</text>
</comment>
<evidence type="ECO:0000256" key="5">
    <source>
        <dbReference type="ARBA" id="ARBA00022833"/>
    </source>
</evidence>
<proteinExistence type="inferred from homology"/>
<dbReference type="GO" id="GO:0004061">
    <property type="term" value="F:arylformamidase activity"/>
    <property type="evidence" value="ECO:0007669"/>
    <property type="project" value="UniProtKB-UniRule"/>
</dbReference>
<evidence type="ECO:0000256" key="3">
    <source>
        <dbReference type="ARBA" id="ARBA00022723"/>
    </source>
</evidence>
<feature type="binding site" evidence="9">
    <location>
        <position position="51"/>
    </location>
    <ligand>
        <name>Zn(2+)</name>
        <dbReference type="ChEBI" id="CHEBI:29105"/>
        <label>1</label>
    </ligand>
</feature>
<dbReference type="GO" id="GO:0019441">
    <property type="term" value="P:L-tryptophan catabolic process to kynurenine"/>
    <property type="evidence" value="ECO:0007669"/>
    <property type="project" value="UniProtKB-UniRule"/>
</dbReference>
<keyword evidence="5 9" id="KW-0862">Zinc</keyword>
<dbReference type="Proteomes" id="UP000198897">
    <property type="component" value="Unassembled WGS sequence"/>
</dbReference>
<gene>
    <name evidence="9" type="primary">kynB</name>
    <name evidence="10" type="ORF">SAMN05216353_12437</name>
</gene>
<accession>A0A1I2PBS2</accession>
<dbReference type="EC" id="3.5.1.9" evidence="9"/>
<evidence type="ECO:0000313" key="11">
    <source>
        <dbReference type="Proteomes" id="UP000198897"/>
    </source>
</evidence>
<keyword evidence="6 9" id="KW-0823">Tryptophan catabolism</keyword>
<evidence type="ECO:0000256" key="6">
    <source>
        <dbReference type="ARBA" id="ARBA00023079"/>
    </source>
</evidence>
<dbReference type="InterPro" id="IPR007325">
    <property type="entry name" value="KFase/CYL"/>
</dbReference>
<comment type="catalytic activity">
    <reaction evidence="7 9">
        <text>N-formyl-L-kynurenine + H2O = L-kynurenine + formate + H(+)</text>
        <dbReference type="Rhea" id="RHEA:13009"/>
        <dbReference type="ChEBI" id="CHEBI:15377"/>
        <dbReference type="ChEBI" id="CHEBI:15378"/>
        <dbReference type="ChEBI" id="CHEBI:15740"/>
        <dbReference type="ChEBI" id="CHEBI:57959"/>
        <dbReference type="ChEBI" id="CHEBI:58629"/>
        <dbReference type="EC" id="3.5.1.9"/>
    </reaction>
</comment>
<feature type="binding site" evidence="9">
    <location>
        <position position="170"/>
    </location>
    <ligand>
        <name>Zn(2+)</name>
        <dbReference type="ChEBI" id="CHEBI:29105"/>
        <label>2</label>
    </ligand>
</feature>
<comment type="function">
    <text evidence="1 9">Catalyzes the hydrolysis of N-formyl-L-kynurenine to L-kynurenine, the second step in the kynurenine pathway of tryptophan degradation.</text>
</comment>
<keyword evidence="11" id="KW-1185">Reference proteome</keyword>
<dbReference type="NCBIfam" id="TIGR03035">
    <property type="entry name" value="trp_arylform"/>
    <property type="match status" value="1"/>
</dbReference>
<dbReference type="GO" id="GO:0008270">
    <property type="term" value="F:zinc ion binding"/>
    <property type="evidence" value="ECO:0007669"/>
    <property type="project" value="UniProtKB-UniRule"/>
</dbReference>
<keyword evidence="3 9" id="KW-0479">Metal-binding</keyword>
<evidence type="ECO:0000256" key="2">
    <source>
        <dbReference type="ARBA" id="ARBA00011738"/>
    </source>
</evidence>
<dbReference type="EMBL" id="FOOG01000024">
    <property type="protein sequence ID" value="SFG13544.1"/>
    <property type="molecule type" value="Genomic_DNA"/>
</dbReference>
<dbReference type="PANTHER" id="PTHR31118">
    <property type="entry name" value="CYCLASE-LIKE PROTEIN 2"/>
    <property type="match status" value="1"/>
</dbReference>
<dbReference type="Pfam" id="PF04199">
    <property type="entry name" value="Cyclase"/>
    <property type="match status" value="1"/>
</dbReference>
<name>A0A1I2PBS2_9BACI</name>
<feature type="binding site" evidence="9">
    <location>
        <position position="47"/>
    </location>
    <ligand>
        <name>Zn(2+)</name>
        <dbReference type="ChEBI" id="CHEBI:29105"/>
        <label>1</label>
    </ligand>
</feature>
<feature type="binding site" evidence="9">
    <location>
        <position position="17"/>
    </location>
    <ligand>
        <name>substrate</name>
    </ligand>
</feature>
<dbReference type="PANTHER" id="PTHR31118:SF32">
    <property type="entry name" value="KYNURENINE FORMAMIDASE"/>
    <property type="match status" value="1"/>
</dbReference>
<evidence type="ECO:0000256" key="4">
    <source>
        <dbReference type="ARBA" id="ARBA00022801"/>
    </source>
</evidence>
<comment type="similarity">
    <text evidence="9">Belongs to the Cyclase 1 superfamily. KynB family.</text>
</comment>
<dbReference type="RefSeq" id="WP_089752438.1">
    <property type="nucleotide sequence ID" value="NZ_FOOG01000024.1"/>
</dbReference>
<reference evidence="11" key="1">
    <citation type="submission" date="2016-10" db="EMBL/GenBank/DDBJ databases">
        <authorList>
            <person name="Varghese N."/>
            <person name="Submissions S."/>
        </authorList>
    </citation>
    <scope>NUCLEOTIDE SEQUENCE [LARGE SCALE GENOMIC DNA]</scope>
    <source>
        <strain evidence="11">FP5</strain>
    </source>
</reference>